<sequence length="46" mass="5467">MLFFCNRCCNSWLRCIAMNKKSYLFFPLLDLVELVHAGILSNWNKL</sequence>
<organism evidence="1">
    <name type="scientific">Glycine max</name>
    <name type="common">Soybean</name>
    <name type="synonym">Glycine hispida</name>
    <dbReference type="NCBI Taxonomy" id="3847"/>
    <lineage>
        <taxon>Eukaryota</taxon>
        <taxon>Viridiplantae</taxon>
        <taxon>Streptophyta</taxon>
        <taxon>Embryophyta</taxon>
        <taxon>Tracheophyta</taxon>
        <taxon>Spermatophyta</taxon>
        <taxon>Magnoliopsida</taxon>
        <taxon>eudicotyledons</taxon>
        <taxon>Gunneridae</taxon>
        <taxon>Pentapetalae</taxon>
        <taxon>rosids</taxon>
        <taxon>fabids</taxon>
        <taxon>Fabales</taxon>
        <taxon>Fabaceae</taxon>
        <taxon>Papilionoideae</taxon>
        <taxon>50 kb inversion clade</taxon>
        <taxon>NPAAA clade</taxon>
        <taxon>indigoferoid/millettioid clade</taxon>
        <taxon>Phaseoleae</taxon>
        <taxon>Glycine</taxon>
        <taxon>Glycine subgen. Soja</taxon>
    </lineage>
</organism>
<protein>
    <submittedName>
        <fullName evidence="1 2">Uncharacterized protein</fullName>
    </submittedName>
</protein>
<reference evidence="2" key="2">
    <citation type="submission" date="2018-02" db="UniProtKB">
        <authorList>
            <consortium name="EnsemblPlants"/>
        </authorList>
    </citation>
    <scope>IDENTIFICATION</scope>
    <source>
        <strain evidence="2">Williams 82</strain>
    </source>
</reference>
<reference evidence="1 2" key="1">
    <citation type="journal article" date="2010" name="Nature">
        <title>Genome sequence of the palaeopolyploid soybean.</title>
        <authorList>
            <person name="Schmutz J."/>
            <person name="Cannon S.B."/>
            <person name="Schlueter J."/>
            <person name="Ma J."/>
            <person name="Mitros T."/>
            <person name="Nelson W."/>
            <person name="Hyten D.L."/>
            <person name="Song Q."/>
            <person name="Thelen J.J."/>
            <person name="Cheng J."/>
            <person name="Xu D."/>
            <person name="Hellsten U."/>
            <person name="May G.D."/>
            <person name="Yu Y."/>
            <person name="Sakurai T."/>
            <person name="Umezawa T."/>
            <person name="Bhattacharyya M.K."/>
            <person name="Sandhu D."/>
            <person name="Valliyodan B."/>
            <person name="Lindquist E."/>
            <person name="Peto M."/>
            <person name="Grant D."/>
            <person name="Shu S."/>
            <person name="Goodstein D."/>
            <person name="Barry K."/>
            <person name="Futrell-Griggs M."/>
            <person name="Abernathy B."/>
            <person name="Du J."/>
            <person name="Tian Z."/>
            <person name="Zhu L."/>
            <person name="Gill N."/>
            <person name="Joshi T."/>
            <person name="Libault M."/>
            <person name="Sethuraman A."/>
            <person name="Zhang X.-C."/>
            <person name="Shinozaki K."/>
            <person name="Nguyen H.T."/>
            <person name="Wing R.A."/>
            <person name="Cregan P."/>
            <person name="Specht J."/>
            <person name="Grimwood J."/>
            <person name="Rokhsar D."/>
            <person name="Stacey G."/>
            <person name="Shoemaker R.C."/>
            <person name="Jackson S.A."/>
        </authorList>
    </citation>
    <scope>NUCLEOTIDE SEQUENCE</scope>
    <source>
        <strain evidence="2">cv. Williams 82</strain>
        <tissue evidence="1">Callus</tissue>
    </source>
</reference>
<proteinExistence type="predicted"/>
<dbReference type="Gramene" id="KRH75454">
    <property type="protein sequence ID" value="KRH75454"/>
    <property type="gene ID" value="GLYMA_01G086500"/>
</dbReference>
<evidence type="ECO:0000313" key="3">
    <source>
        <dbReference type="Proteomes" id="UP000008827"/>
    </source>
</evidence>
<dbReference type="EMBL" id="CM000834">
    <property type="protein sequence ID" value="KRH75454.1"/>
    <property type="molecule type" value="Genomic_DNA"/>
</dbReference>
<name>A0A0R0L8P6_SOYBN</name>
<dbReference type="Proteomes" id="UP000008827">
    <property type="component" value="Chromosome 1"/>
</dbReference>
<dbReference type="EnsemblPlants" id="KRH75454">
    <property type="protein sequence ID" value="KRH75454"/>
    <property type="gene ID" value="GLYMA_01G086500"/>
</dbReference>
<reference evidence="1" key="3">
    <citation type="submission" date="2018-07" db="EMBL/GenBank/DDBJ databases">
        <title>WGS assembly of Glycine max.</title>
        <authorList>
            <person name="Schmutz J."/>
            <person name="Cannon S."/>
            <person name="Schlueter J."/>
            <person name="Ma J."/>
            <person name="Mitros T."/>
            <person name="Nelson W."/>
            <person name="Hyten D."/>
            <person name="Song Q."/>
            <person name="Thelen J."/>
            <person name="Cheng J."/>
            <person name="Xu D."/>
            <person name="Hellsten U."/>
            <person name="May G."/>
            <person name="Yu Y."/>
            <person name="Sakurai T."/>
            <person name="Umezawa T."/>
            <person name="Bhattacharyya M."/>
            <person name="Sandhu D."/>
            <person name="Valliyodan B."/>
            <person name="Lindquist E."/>
            <person name="Peto M."/>
            <person name="Grant D."/>
            <person name="Shu S."/>
            <person name="Goodstein D."/>
            <person name="Barry K."/>
            <person name="Futrell-Griggs M."/>
            <person name="Abernathy B."/>
            <person name="Du J."/>
            <person name="Tian Z."/>
            <person name="Zhu L."/>
            <person name="Gill N."/>
            <person name="Joshi T."/>
            <person name="Libault M."/>
            <person name="Sethuraman A."/>
            <person name="Zhang X."/>
            <person name="Shinozaki K."/>
            <person name="Nguyen H."/>
            <person name="Wing R."/>
            <person name="Cregan P."/>
            <person name="Specht J."/>
            <person name="Grimwood J."/>
            <person name="Rokhsar D."/>
            <person name="Stacey G."/>
            <person name="Shoemaker R."/>
            <person name="Jackson S."/>
        </authorList>
    </citation>
    <scope>NUCLEOTIDE SEQUENCE</scope>
    <source>
        <tissue evidence="1">Callus</tissue>
    </source>
</reference>
<gene>
    <name evidence="1" type="ORF">GLYMA_01G086500</name>
</gene>
<dbReference type="AlphaFoldDB" id="A0A0R0L8P6"/>
<evidence type="ECO:0000313" key="1">
    <source>
        <dbReference type="EMBL" id="KRH75454.1"/>
    </source>
</evidence>
<dbReference type="SMR" id="A0A0R0L8P6"/>
<keyword evidence="3" id="KW-1185">Reference proteome</keyword>
<evidence type="ECO:0000313" key="2">
    <source>
        <dbReference type="EnsemblPlants" id="KRH75454"/>
    </source>
</evidence>
<accession>A0A0R0L8P6</accession>
<dbReference type="InParanoid" id="A0A0R0L8P6"/>